<dbReference type="Proteomes" id="UP000663864">
    <property type="component" value="Unassembled WGS sequence"/>
</dbReference>
<proteinExistence type="predicted"/>
<gene>
    <name evidence="1" type="ORF">ZHD862_LOCUS38795</name>
</gene>
<organism evidence="1 2">
    <name type="scientific">Rotaria sordida</name>
    <dbReference type="NCBI Taxonomy" id="392033"/>
    <lineage>
        <taxon>Eukaryota</taxon>
        <taxon>Metazoa</taxon>
        <taxon>Spiralia</taxon>
        <taxon>Gnathifera</taxon>
        <taxon>Rotifera</taxon>
        <taxon>Eurotatoria</taxon>
        <taxon>Bdelloidea</taxon>
        <taxon>Philodinida</taxon>
        <taxon>Philodinidae</taxon>
        <taxon>Rotaria</taxon>
    </lineage>
</organism>
<name>A0A815VGH2_9BILA</name>
<sequence length="75" mass="8634">MVERCYPNLPCNFISSTFKLKEKRQELANKLLAIFNQDIFSSQLSEKTSVIWSRRLIATAGHCTTRRTTRTAAIQ</sequence>
<feature type="non-terminal residue" evidence="1">
    <location>
        <position position="75"/>
    </location>
</feature>
<evidence type="ECO:0000313" key="1">
    <source>
        <dbReference type="EMBL" id="CAF1532612.1"/>
    </source>
</evidence>
<accession>A0A815VGH2</accession>
<evidence type="ECO:0000313" key="2">
    <source>
        <dbReference type="Proteomes" id="UP000663864"/>
    </source>
</evidence>
<reference evidence="1" key="1">
    <citation type="submission" date="2021-02" db="EMBL/GenBank/DDBJ databases">
        <authorList>
            <person name="Nowell W R."/>
        </authorList>
    </citation>
    <scope>NUCLEOTIDE SEQUENCE</scope>
</reference>
<dbReference type="AlphaFoldDB" id="A0A815VGH2"/>
<dbReference type="EMBL" id="CAJNOT010011014">
    <property type="protein sequence ID" value="CAF1532612.1"/>
    <property type="molecule type" value="Genomic_DNA"/>
</dbReference>
<comment type="caution">
    <text evidence="1">The sequence shown here is derived from an EMBL/GenBank/DDBJ whole genome shotgun (WGS) entry which is preliminary data.</text>
</comment>
<protein>
    <submittedName>
        <fullName evidence="1">Uncharacterized protein</fullName>
    </submittedName>
</protein>